<dbReference type="Gene3D" id="3.40.50.450">
    <property type="match status" value="1"/>
</dbReference>
<organism evidence="1">
    <name type="scientific">marine metagenome</name>
    <dbReference type="NCBI Taxonomy" id="408172"/>
    <lineage>
        <taxon>unclassified sequences</taxon>
        <taxon>metagenomes</taxon>
        <taxon>ecological metagenomes</taxon>
    </lineage>
</organism>
<protein>
    <recommendedName>
        <fullName evidence="2">Nucleoside 2-deoxyribosyltransferase</fullName>
    </recommendedName>
</protein>
<sequence>MEFAKNEGATWREEMTFWLDKKLAHSVYNPVVESQSIMKEYGAENYREWKNSDSKKYANFIRVCVDRDIKAVRNSVDYLICLWDESVFKGAGTHAEVTLAYDCKKPVYLINKIGVSDLSGWIMACSSEIFPDFDELKSFLLDQYSSKLS</sequence>
<proteinExistence type="predicted"/>
<gene>
    <name evidence="1" type="ORF">METZ01_LOCUS53651</name>
</gene>
<reference evidence="1" key="1">
    <citation type="submission" date="2018-05" db="EMBL/GenBank/DDBJ databases">
        <authorList>
            <person name="Lanie J.A."/>
            <person name="Ng W.-L."/>
            <person name="Kazmierczak K.M."/>
            <person name="Andrzejewski T.M."/>
            <person name="Davidsen T.M."/>
            <person name="Wayne K.J."/>
            <person name="Tettelin H."/>
            <person name="Glass J.I."/>
            <person name="Rusch D."/>
            <person name="Podicherti R."/>
            <person name="Tsui H.-C.T."/>
            <person name="Winkler M.E."/>
        </authorList>
    </citation>
    <scope>NUCLEOTIDE SEQUENCE</scope>
</reference>
<name>A0A381SER4_9ZZZZ</name>
<evidence type="ECO:0008006" key="2">
    <source>
        <dbReference type="Google" id="ProtNLM"/>
    </source>
</evidence>
<evidence type="ECO:0000313" key="1">
    <source>
        <dbReference type="EMBL" id="SVA00797.1"/>
    </source>
</evidence>
<accession>A0A381SER4</accession>
<dbReference type="EMBL" id="UINC01002838">
    <property type="protein sequence ID" value="SVA00797.1"/>
    <property type="molecule type" value="Genomic_DNA"/>
</dbReference>
<dbReference type="AlphaFoldDB" id="A0A381SER4"/>